<protein>
    <recommendedName>
        <fullName evidence="4">EF-hand domain-containing protein</fullName>
    </recommendedName>
</protein>
<keyword evidence="2" id="KW-0106">Calcium</keyword>
<reference evidence="5" key="1">
    <citation type="submission" date="2013-12" db="EMBL/GenBank/DDBJ databases">
        <authorList>
            <person name="Genoscope - CEA"/>
        </authorList>
    </citation>
    <scope>NUCLEOTIDE SEQUENCE</scope>
    <source>
        <strain evidence="5">CBS 1993</strain>
    </source>
</reference>
<feature type="signal peptide" evidence="3">
    <location>
        <begin position="1"/>
        <end position="17"/>
    </location>
</feature>
<keyword evidence="1 3" id="KW-0732">Signal</keyword>
<evidence type="ECO:0000313" key="6">
    <source>
        <dbReference type="Proteomes" id="UP000019384"/>
    </source>
</evidence>
<feature type="domain" description="EF-hand" evidence="4">
    <location>
        <begin position="105"/>
        <end position="140"/>
    </location>
</feature>
<feature type="chain" id="PRO_5004878320" description="EF-hand domain-containing protein" evidence="3">
    <location>
        <begin position="18"/>
        <end position="226"/>
    </location>
</feature>
<dbReference type="PROSITE" id="PS50222">
    <property type="entry name" value="EF_HAND_2"/>
    <property type="match status" value="1"/>
</dbReference>
<dbReference type="Gene3D" id="1.10.238.10">
    <property type="entry name" value="EF-hand"/>
    <property type="match status" value="1"/>
</dbReference>
<dbReference type="AlphaFoldDB" id="W6MG12"/>
<dbReference type="InterPro" id="IPR011992">
    <property type="entry name" value="EF-hand-dom_pair"/>
</dbReference>
<dbReference type="PANTHER" id="PTHR19237">
    <property type="entry name" value="NUCLEOBINDIN"/>
    <property type="match status" value="1"/>
</dbReference>
<dbReference type="RefSeq" id="XP_022456648.1">
    <property type="nucleotide sequence ID" value="XM_022605151.1"/>
</dbReference>
<reference evidence="5" key="2">
    <citation type="submission" date="2014-02" db="EMBL/GenBank/DDBJ databases">
        <title>Complete DNA sequence of /Kuraishia capsulata/ illustrates novel genomic features among budding yeasts (/Saccharomycotina/).</title>
        <authorList>
            <person name="Morales L."/>
            <person name="Noel B."/>
            <person name="Porcel B."/>
            <person name="Marcet-Houben M."/>
            <person name="Hullo M-F."/>
            <person name="Sacerdot C."/>
            <person name="Tekaia F."/>
            <person name="Leh-Louis V."/>
            <person name="Despons L."/>
            <person name="Khanna V."/>
            <person name="Aury J-M."/>
            <person name="Barbe V."/>
            <person name="Couloux A."/>
            <person name="Labadie K."/>
            <person name="Pelletier E."/>
            <person name="Souciet J-L."/>
            <person name="Boekhout T."/>
            <person name="Gabaldon T."/>
            <person name="Wincker P."/>
            <person name="Dujon B."/>
        </authorList>
    </citation>
    <scope>NUCLEOTIDE SEQUENCE</scope>
    <source>
        <strain evidence="5">CBS 1993</strain>
    </source>
</reference>
<dbReference type="GO" id="GO:0005509">
    <property type="term" value="F:calcium ion binding"/>
    <property type="evidence" value="ECO:0007669"/>
    <property type="project" value="InterPro"/>
</dbReference>
<dbReference type="EMBL" id="HG793125">
    <property type="protein sequence ID" value="CDK24631.1"/>
    <property type="molecule type" value="Genomic_DNA"/>
</dbReference>
<dbReference type="PANTHER" id="PTHR19237:SF20">
    <property type="entry name" value="NUCLEOBINDIN 1"/>
    <property type="match status" value="1"/>
</dbReference>
<dbReference type="InterPro" id="IPR002048">
    <property type="entry name" value="EF_hand_dom"/>
</dbReference>
<dbReference type="InterPro" id="IPR018247">
    <property type="entry name" value="EF_Hand_1_Ca_BS"/>
</dbReference>
<evidence type="ECO:0000256" key="1">
    <source>
        <dbReference type="ARBA" id="ARBA00022729"/>
    </source>
</evidence>
<dbReference type="GO" id="GO:0005793">
    <property type="term" value="C:endoplasmic reticulum-Golgi intermediate compartment"/>
    <property type="evidence" value="ECO:0007669"/>
    <property type="project" value="TreeGrafter"/>
</dbReference>
<name>W6MG12_9ASCO</name>
<organism evidence="5 6">
    <name type="scientific">Kuraishia capsulata CBS 1993</name>
    <dbReference type="NCBI Taxonomy" id="1382522"/>
    <lineage>
        <taxon>Eukaryota</taxon>
        <taxon>Fungi</taxon>
        <taxon>Dikarya</taxon>
        <taxon>Ascomycota</taxon>
        <taxon>Saccharomycotina</taxon>
        <taxon>Pichiomycetes</taxon>
        <taxon>Pichiales</taxon>
        <taxon>Pichiaceae</taxon>
        <taxon>Kuraishia</taxon>
    </lineage>
</organism>
<dbReference type="HOGENOM" id="CLU_096561_1_0_1"/>
<dbReference type="PROSITE" id="PS00018">
    <property type="entry name" value="EF_HAND_1"/>
    <property type="match status" value="1"/>
</dbReference>
<dbReference type="InterPro" id="IPR040250">
    <property type="entry name" value="Nucleobindin"/>
</dbReference>
<dbReference type="SUPFAM" id="SSF47473">
    <property type="entry name" value="EF-hand"/>
    <property type="match status" value="1"/>
</dbReference>
<gene>
    <name evidence="5" type="ORF">KUCA_T00000597001</name>
</gene>
<proteinExistence type="predicted"/>
<sequence length="226" mass="25699">MIKFSLITALFLSLAFAHEDPKQVGTDLYESPPEGVSWQSWHMKSEHGIDQHDPESVFKLHDTRNVNSLSGNDILRMYGLMREEVVGKGDGMGSHDRSEGIKEGTKERILSTVMGLIDKNNDGEISFEEWKEFSAAGGELPDMGVGVGHELGFEGEYERHHWLEHHAENDPEVYIQHPEDIEHELLHHEHEVEHEAEHEQEHEGVAQTKTTKSQIILANIPKRFLA</sequence>
<evidence type="ECO:0000313" key="5">
    <source>
        <dbReference type="EMBL" id="CDK24631.1"/>
    </source>
</evidence>
<dbReference type="OrthoDB" id="289247at2759"/>
<evidence type="ECO:0000256" key="3">
    <source>
        <dbReference type="SAM" id="SignalP"/>
    </source>
</evidence>
<dbReference type="GeneID" id="34518036"/>
<evidence type="ECO:0000259" key="4">
    <source>
        <dbReference type="PROSITE" id="PS50222"/>
    </source>
</evidence>
<dbReference type="Proteomes" id="UP000019384">
    <property type="component" value="Unassembled WGS sequence"/>
</dbReference>
<accession>W6MG12</accession>
<dbReference type="STRING" id="1382522.W6MG12"/>
<evidence type="ECO:0000256" key="2">
    <source>
        <dbReference type="ARBA" id="ARBA00022837"/>
    </source>
</evidence>
<keyword evidence="6" id="KW-1185">Reference proteome</keyword>